<evidence type="ECO:0000313" key="1">
    <source>
        <dbReference type="EMBL" id="UYP45261.1"/>
    </source>
</evidence>
<sequence length="48" mass="5837">MTNIAKLMDPNNIMHFIEDRIEIRMERNPNKDKIFELPIIEQKDRILV</sequence>
<evidence type="ECO:0000313" key="2">
    <source>
        <dbReference type="Proteomes" id="UP001208689"/>
    </source>
</evidence>
<proteinExistence type="predicted"/>
<organism evidence="1 2">
    <name type="scientific">Candidatus Lokiarchaeum ossiferum</name>
    <dbReference type="NCBI Taxonomy" id="2951803"/>
    <lineage>
        <taxon>Archaea</taxon>
        <taxon>Promethearchaeati</taxon>
        <taxon>Promethearchaeota</taxon>
        <taxon>Promethearchaeia</taxon>
        <taxon>Promethearchaeales</taxon>
        <taxon>Promethearchaeaceae</taxon>
        <taxon>Candidatus Lokiarchaeum</taxon>
    </lineage>
</organism>
<keyword evidence="2" id="KW-1185">Reference proteome</keyword>
<name>A0ABY6HPA3_9ARCH</name>
<accession>A0ABY6HPA3</accession>
<dbReference type="EMBL" id="CP104013">
    <property type="protein sequence ID" value="UYP45261.1"/>
    <property type="molecule type" value="Genomic_DNA"/>
</dbReference>
<reference evidence="1" key="1">
    <citation type="submission" date="2022-09" db="EMBL/GenBank/DDBJ databases">
        <title>Actin cytoskeleton and complex cell architecture in an #Asgard archaeon.</title>
        <authorList>
            <person name="Ponce Toledo R.I."/>
            <person name="Schleper C."/>
            <person name="Rodrigues Oliveira T."/>
            <person name="Wollweber F."/>
            <person name="Xu J."/>
            <person name="Rittmann S."/>
            <person name="Klingl A."/>
            <person name="Pilhofer M."/>
        </authorList>
    </citation>
    <scope>NUCLEOTIDE SEQUENCE</scope>
    <source>
        <strain evidence="1">B-35</strain>
    </source>
</reference>
<protein>
    <submittedName>
        <fullName evidence="1">Uncharacterized protein</fullName>
    </submittedName>
</protein>
<dbReference type="Proteomes" id="UP001208689">
    <property type="component" value="Chromosome"/>
</dbReference>
<gene>
    <name evidence="1" type="ORF">NEF87_001546</name>
</gene>